<evidence type="ECO:0000313" key="2">
    <source>
        <dbReference type="Proteomes" id="UP001302059"/>
    </source>
</evidence>
<dbReference type="Proteomes" id="UP001302059">
    <property type="component" value="Unassembled WGS sequence"/>
</dbReference>
<dbReference type="InterPro" id="IPR008929">
    <property type="entry name" value="Chondroitin_lyas"/>
</dbReference>
<keyword evidence="2" id="KW-1185">Reference proteome</keyword>
<gene>
    <name evidence="1" type="ORF">QOL99_10400</name>
</gene>
<evidence type="ECO:0000313" key="1">
    <source>
        <dbReference type="EMBL" id="MDL2344566.1"/>
    </source>
</evidence>
<reference evidence="1 2" key="1">
    <citation type="submission" date="2023-05" db="EMBL/GenBank/DDBJ databases">
        <authorList>
            <person name="Gao F."/>
        </authorList>
    </citation>
    <scope>NUCLEOTIDE SEQUENCE [LARGE SCALE GENOMIC DNA]</scope>
    <source>
        <strain evidence="1 2">MIMF12</strain>
    </source>
</reference>
<accession>A0ABT7JHM7</accession>
<dbReference type="RefSeq" id="WP_285523642.1">
    <property type="nucleotide sequence ID" value="NZ_JASNGB010000091.1"/>
</dbReference>
<dbReference type="SUPFAM" id="SSF48230">
    <property type="entry name" value="Chondroitin AC/alginate lyase"/>
    <property type="match status" value="1"/>
</dbReference>
<dbReference type="EMBL" id="JASNGB010000091">
    <property type="protein sequence ID" value="MDL2344566.1"/>
    <property type="molecule type" value="Genomic_DNA"/>
</dbReference>
<organism evidence="1 2">
    <name type="scientific">Deinococcus rhizophilus</name>
    <dbReference type="NCBI Taxonomy" id="3049544"/>
    <lineage>
        <taxon>Bacteria</taxon>
        <taxon>Thermotogati</taxon>
        <taxon>Deinococcota</taxon>
        <taxon>Deinococci</taxon>
        <taxon>Deinococcales</taxon>
        <taxon>Deinococcaceae</taxon>
        <taxon>Deinococcus</taxon>
    </lineage>
</organism>
<comment type="caution">
    <text evidence="1">The sequence shown here is derived from an EMBL/GenBank/DDBJ whole genome shotgun (WGS) entry which is preliminary data.</text>
</comment>
<name>A0ABT7JHM7_9DEIO</name>
<proteinExistence type="predicted"/>
<dbReference type="Gene3D" id="1.50.10.100">
    <property type="entry name" value="Chondroitin AC/alginate lyase"/>
    <property type="match status" value="1"/>
</dbReference>
<sequence length="70" mass="7911">MRSDPGAFGPDMDYRDAALVGDYKYIWEKSRHHHTTVLALAYALTGEDRYARAAARQITHWIGYNPPCAA</sequence>
<protein>
    <submittedName>
        <fullName evidence="1">Heparinase II/III family protein</fullName>
    </submittedName>
</protein>